<dbReference type="SUPFAM" id="SSF50998">
    <property type="entry name" value="Quinoprotein alcohol dehydrogenase-like"/>
    <property type="match status" value="2"/>
</dbReference>
<dbReference type="Pfam" id="PF13360">
    <property type="entry name" value="PQQ_2"/>
    <property type="match status" value="1"/>
</dbReference>
<evidence type="ECO:0000259" key="13">
    <source>
        <dbReference type="Pfam" id="PF07774"/>
    </source>
</evidence>
<evidence type="ECO:0000256" key="8">
    <source>
        <dbReference type="ARBA" id="ARBA00022989"/>
    </source>
</evidence>
<dbReference type="EMBL" id="KN847523">
    <property type="protein sequence ID" value="KIV91467.1"/>
    <property type="molecule type" value="Genomic_DNA"/>
</dbReference>
<comment type="similarity">
    <text evidence="2">Belongs to the EMC1 family.</text>
</comment>
<feature type="domain" description="ER membrane protein complex subunit 1 C-terminal" evidence="13">
    <location>
        <begin position="739"/>
        <end position="959"/>
    </location>
</feature>
<proteinExistence type="inferred from homology"/>
<feature type="chain" id="PRO_5002237602" description="ER membrane protein complex subunit 1" evidence="12">
    <location>
        <begin position="20"/>
        <end position="960"/>
    </location>
</feature>
<accession>A0A0D1Z9U9</accession>
<keyword evidence="9 11" id="KW-0472">Membrane</keyword>
<dbReference type="InterPro" id="IPR011678">
    <property type="entry name" value="EMC1_C"/>
</dbReference>
<gene>
    <name evidence="16" type="ORF">PV10_06003</name>
</gene>
<name>A0A0D1Z9U9_EXOME</name>
<dbReference type="Pfam" id="PF25293">
    <property type="entry name" value="Beta-prop_EMC1_N"/>
    <property type="match status" value="1"/>
</dbReference>
<evidence type="ECO:0000256" key="12">
    <source>
        <dbReference type="SAM" id="SignalP"/>
    </source>
</evidence>
<evidence type="ECO:0000256" key="4">
    <source>
        <dbReference type="ARBA" id="ARBA00020824"/>
    </source>
</evidence>
<sequence>MRWYGILSALAACWLPANAIFIDDAYHIDFHHALLGVPQSHTTLFHKSQASSNASLLYTISDKAVLGAINPKDGNVLWRQSLAGEPLYNTSSSFLVARERDGQIITGHDRTVASWDALDGRLVWTYILPEGTSIQDLQSVVKTDSTSSAVEDVIVLAVPQSEDGQTRVARVAGNGSGLKWEHLDKTASPSAASLAISPQHVYLVTKSDGLVTGGKAKVVTFDVGTGKEVGSTTIAVDVEPLGENGQYTAGSKSAYPFLVSTEKPYKTVKVSPLKTSKIETLAIESKGEDIESVSVICPSSTTDISHFVLHIKGTTRQWADVYHIDSKTGSVKKAYSLPATEENSILSVSASELTLYLTRSTESELKLYSTSSHGELARWQRTGPRSTFSGQFPSHGATEVVSRGKDLFAVRIAEASSSGDWSLIRNGELQWSRPEYLAYAEIAAWSENPRPDALAEELEVEASVNPLTAYAHRLKRHASDLTNLPAYLQDLPHTIFKSDPNAVASTRQSLVGSKMVVLGTSRKELIALDATNSGTLYWQTDLSLYITGDTVIKSLVVDNGHTTVYLSDGSLVVVDTATGKVIEYLAGSIPVSRLIHLPGHPAPAVVKIGADGTPRLADDFAPSNPEEGNVVVTLTADGSAVGWTVGQSVEKTWTLTPKPGFKFISAFSRPQHDPIASVGKVLGNRAVLYKHISPNIALLVASSPSAIAAYIVNGVTGTVLHTSIHQGILPGTEIAALVSENWAAYSFTSQDPITKALSTQIVISELYESASSNDRGPLGAKSNFSSFSADAGALPHVISQAYTVAEPISSLAVTQTAQGITSRQLLAVLSQSKSIVGIPREILDARRPVDRDANSTEREEGLMRYTPNLEFEPRHFLNHAREVIGIKKVITTPSLLESTSVVFAFGHDVFGTQVAPSQTFDVLGKGFNKVSLILTVVSLAAGVFAVRPLVKKKTVEGRWR</sequence>
<evidence type="ECO:0000256" key="10">
    <source>
        <dbReference type="ARBA" id="ARBA00023180"/>
    </source>
</evidence>
<dbReference type="OMA" id="SWAEVYH"/>
<keyword evidence="5 11" id="KW-0812">Transmembrane</keyword>
<dbReference type="STRING" id="212818.A0A0D1Z9U9"/>
<dbReference type="GO" id="GO:0034975">
    <property type="term" value="P:protein folding in endoplasmic reticulum"/>
    <property type="evidence" value="ECO:0007669"/>
    <property type="project" value="TreeGrafter"/>
</dbReference>
<feature type="transmembrane region" description="Helical" evidence="11">
    <location>
        <begin position="930"/>
        <end position="950"/>
    </location>
</feature>
<dbReference type="AlphaFoldDB" id="A0A0D1Z9U9"/>
<evidence type="ECO:0000256" key="7">
    <source>
        <dbReference type="ARBA" id="ARBA00022824"/>
    </source>
</evidence>
<dbReference type="RefSeq" id="XP_016223041.1">
    <property type="nucleotide sequence ID" value="XM_016370748.1"/>
</dbReference>
<evidence type="ECO:0000256" key="9">
    <source>
        <dbReference type="ARBA" id="ARBA00023136"/>
    </source>
</evidence>
<dbReference type="GO" id="GO:0072546">
    <property type="term" value="C:EMC complex"/>
    <property type="evidence" value="ECO:0007669"/>
    <property type="project" value="InterPro"/>
</dbReference>
<dbReference type="HOGENOM" id="CLU_005034_0_1_1"/>
<evidence type="ECO:0000256" key="11">
    <source>
        <dbReference type="SAM" id="Phobius"/>
    </source>
</evidence>
<comment type="subunit">
    <text evidence="3">Component of the ER membrane protein complex (EMC).</text>
</comment>
<dbReference type="OrthoDB" id="28092at2759"/>
<reference evidence="16 17" key="1">
    <citation type="submission" date="2015-01" db="EMBL/GenBank/DDBJ databases">
        <title>The Genome Sequence of Exophiala mesophila CBS40295.</title>
        <authorList>
            <consortium name="The Broad Institute Genomics Platform"/>
            <person name="Cuomo C."/>
            <person name="de Hoog S."/>
            <person name="Gorbushina A."/>
            <person name="Stielow B."/>
            <person name="Teixiera M."/>
            <person name="Abouelleil A."/>
            <person name="Chapman S.B."/>
            <person name="Priest M."/>
            <person name="Young S.K."/>
            <person name="Wortman J."/>
            <person name="Nusbaum C."/>
            <person name="Birren B."/>
        </authorList>
    </citation>
    <scope>NUCLEOTIDE SEQUENCE [LARGE SCALE GENOMIC DNA]</scope>
    <source>
        <strain evidence="16 17">CBS 40295</strain>
    </source>
</reference>
<evidence type="ECO:0000256" key="6">
    <source>
        <dbReference type="ARBA" id="ARBA00022729"/>
    </source>
</evidence>
<dbReference type="InterPro" id="IPR011047">
    <property type="entry name" value="Quinoprotein_ADH-like_sf"/>
</dbReference>
<keyword evidence="7" id="KW-0256">Endoplasmic reticulum</keyword>
<dbReference type="PANTHER" id="PTHR21573">
    <property type="entry name" value="ER MEMBRANE PROTEIN COMPLEX SUBUNIT 1"/>
    <property type="match status" value="1"/>
</dbReference>
<evidence type="ECO:0000313" key="17">
    <source>
        <dbReference type="Proteomes" id="UP000054302"/>
    </source>
</evidence>
<evidence type="ECO:0000256" key="1">
    <source>
        <dbReference type="ARBA" id="ARBA00004115"/>
    </source>
</evidence>
<protein>
    <recommendedName>
        <fullName evidence="4">ER membrane protein complex subunit 1</fullName>
    </recommendedName>
</protein>
<keyword evidence="10" id="KW-0325">Glycoprotein</keyword>
<feature type="domain" description="Pyrrolo-quinoline quinone repeat" evidence="14">
    <location>
        <begin position="512"/>
        <end position="581"/>
    </location>
</feature>
<evidence type="ECO:0000259" key="14">
    <source>
        <dbReference type="Pfam" id="PF13360"/>
    </source>
</evidence>
<dbReference type="SMART" id="SM00564">
    <property type="entry name" value="PQQ"/>
    <property type="match status" value="3"/>
</dbReference>
<dbReference type="InterPro" id="IPR002372">
    <property type="entry name" value="PQQ_rpt_dom"/>
</dbReference>
<dbReference type="InterPro" id="IPR015943">
    <property type="entry name" value="WD40/YVTN_repeat-like_dom_sf"/>
</dbReference>
<dbReference type="VEuPathDB" id="FungiDB:PV10_06003"/>
<keyword evidence="6 12" id="KW-0732">Signal</keyword>
<dbReference type="InterPro" id="IPR018391">
    <property type="entry name" value="PQQ_b-propeller_rpt"/>
</dbReference>
<dbReference type="InterPro" id="IPR058545">
    <property type="entry name" value="Beta-prop_EMC1_1st"/>
</dbReference>
<evidence type="ECO:0000313" key="16">
    <source>
        <dbReference type="EMBL" id="KIV91467.1"/>
    </source>
</evidence>
<keyword evidence="8 11" id="KW-1133">Transmembrane helix</keyword>
<dbReference type="PANTHER" id="PTHR21573:SF0">
    <property type="entry name" value="ER MEMBRANE PROTEIN COMPLEX SUBUNIT 1"/>
    <property type="match status" value="1"/>
</dbReference>
<feature type="signal peptide" evidence="12">
    <location>
        <begin position="1"/>
        <end position="19"/>
    </location>
</feature>
<dbReference type="GeneID" id="27323848"/>
<keyword evidence="17" id="KW-1185">Reference proteome</keyword>
<evidence type="ECO:0000256" key="5">
    <source>
        <dbReference type="ARBA" id="ARBA00022692"/>
    </source>
</evidence>
<feature type="domain" description="EMC1 first beta-propeller" evidence="15">
    <location>
        <begin position="19"/>
        <end position="435"/>
    </location>
</feature>
<evidence type="ECO:0000256" key="2">
    <source>
        <dbReference type="ARBA" id="ARBA00007904"/>
    </source>
</evidence>
<dbReference type="Proteomes" id="UP000054302">
    <property type="component" value="Unassembled WGS sequence"/>
</dbReference>
<evidence type="ECO:0000256" key="3">
    <source>
        <dbReference type="ARBA" id="ARBA00011276"/>
    </source>
</evidence>
<dbReference type="InterPro" id="IPR026895">
    <property type="entry name" value="EMC1"/>
</dbReference>
<dbReference type="Gene3D" id="2.130.10.10">
    <property type="entry name" value="YVTN repeat-like/Quinoprotein amine dehydrogenase"/>
    <property type="match status" value="2"/>
</dbReference>
<comment type="subcellular location">
    <subcellularLocation>
        <location evidence="1">Endoplasmic reticulum membrane</location>
        <topology evidence="1">Single-pass type I membrane protein</topology>
    </subcellularLocation>
</comment>
<organism evidence="16 17">
    <name type="scientific">Exophiala mesophila</name>
    <name type="common">Black yeast-like fungus</name>
    <dbReference type="NCBI Taxonomy" id="212818"/>
    <lineage>
        <taxon>Eukaryota</taxon>
        <taxon>Fungi</taxon>
        <taxon>Dikarya</taxon>
        <taxon>Ascomycota</taxon>
        <taxon>Pezizomycotina</taxon>
        <taxon>Eurotiomycetes</taxon>
        <taxon>Chaetothyriomycetidae</taxon>
        <taxon>Chaetothyriales</taxon>
        <taxon>Herpotrichiellaceae</taxon>
        <taxon>Exophiala</taxon>
    </lineage>
</organism>
<dbReference type="Pfam" id="PF07774">
    <property type="entry name" value="EMC1_C"/>
    <property type="match status" value="1"/>
</dbReference>
<evidence type="ECO:0000259" key="15">
    <source>
        <dbReference type="Pfam" id="PF25293"/>
    </source>
</evidence>